<comment type="caution">
    <text evidence="8">The sequence shown here is derived from an EMBL/GenBank/DDBJ whole genome shotgun (WGS) entry which is preliminary data.</text>
</comment>
<dbReference type="InterPro" id="IPR000223">
    <property type="entry name" value="Pept_S26A_signal_pept_1"/>
</dbReference>
<comment type="catalytic activity">
    <reaction evidence="1 6">
        <text>Cleavage of hydrophobic, N-terminal signal or leader sequences from secreted and periplasmic proteins.</text>
        <dbReference type="EC" id="3.4.21.89"/>
    </reaction>
</comment>
<accession>A0A1G2KA58</accession>
<dbReference type="GO" id="GO:0004252">
    <property type="term" value="F:serine-type endopeptidase activity"/>
    <property type="evidence" value="ECO:0007669"/>
    <property type="project" value="InterPro"/>
</dbReference>
<keyword evidence="6" id="KW-0645">Protease</keyword>
<evidence type="ECO:0000313" key="9">
    <source>
        <dbReference type="Proteomes" id="UP000178574"/>
    </source>
</evidence>
<evidence type="ECO:0000313" key="8">
    <source>
        <dbReference type="EMBL" id="OGZ95421.1"/>
    </source>
</evidence>
<comment type="subcellular location">
    <subcellularLocation>
        <location evidence="6">Membrane</location>
        <topology evidence="6">Single-pass type II membrane protein</topology>
    </subcellularLocation>
</comment>
<evidence type="ECO:0000256" key="2">
    <source>
        <dbReference type="ARBA" id="ARBA00009370"/>
    </source>
</evidence>
<dbReference type="PANTHER" id="PTHR43390">
    <property type="entry name" value="SIGNAL PEPTIDASE I"/>
    <property type="match status" value="1"/>
</dbReference>
<dbReference type="GO" id="GO:0016020">
    <property type="term" value="C:membrane"/>
    <property type="evidence" value="ECO:0007669"/>
    <property type="project" value="UniProtKB-SubCell"/>
</dbReference>
<dbReference type="InterPro" id="IPR036286">
    <property type="entry name" value="LexA/Signal_pep-like_sf"/>
</dbReference>
<gene>
    <name evidence="8" type="ORF">A2847_01405</name>
</gene>
<feature type="active site" evidence="5">
    <location>
        <position position="29"/>
    </location>
</feature>
<sequence>MFRILIISFVIVVPIRYFVVQPFIVRGSSMEPNFYDREYLIIDEISYYFREPARGETIVFRYPRDPRQYFIKRIIGLPGERVEIVGGRVKVYSVEKKDGFILEESYLPLEDRATQPAIEAQLGKDEYFVLGDNRDASSDSRVWGPLEQDFITGRAILRAWPISRFGVLSGFSLQPE</sequence>
<dbReference type="InterPro" id="IPR019757">
    <property type="entry name" value="Pept_S26A_signal_pept_1_Lys-AS"/>
</dbReference>
<evidence type="ECO:0000256" key="4">
    <source>
        <dbReference type="ARBA" id="ARBA00022801"/>
    </source>
</evidence>
<dbReference type="Pfam" id="PF10502">
    <property type="entry name" value="Peptidase_S26"/>
    <property type="match status" value="1"/>
</dbReference>
<dbReference type="AlphaFoldDB" id="A0A1G2KA58"/>
<dbReference type="NCBIfam" id="TIGR02227">
    <property type="entry name" value="sigpep_I_bact"/>
    <property type="match status" value="1"/>
</dbReference>
<evidence type="ECO:0000256" key="5">
    <source>
        <dbReference type="PIRSR" id="PIRSR600223-1"/>
    </source>
</evidence>
<dbReference type="SUPFAM" id="SSF51306">
    <property type="entry name" value="LexA/Signal peptidase"/>
    <property type="match status" value="1"/>
</dbReference>
<dbReference type="GO" id="GO:0009003">
    <property type="term" value="F:signal peptidase activity"/>
    <property type="evidence" value="ECO:0007669"/>
    <property type="project" value="UniProtKB-EC"/>
</dbReference>
<dbReference type="InterPro" id="IPR019533">
    <property type="entry name" value="Peptidase_S26"/>
</dbReference>
<dbReference type="PRINTS" id="PR00727">
    <property type="entry name" value="LEADERPTASE"/>
</dbReference>
<evidence type="ECO:0000259" key="7">
    <source>
        <dbReference type="Pfam" id="PF10502"/>
    </source>
</evidence>
<dbReference type="GO" id="GO:0006465">
    <property type="term" value="P:signal peptide processing"/>
    <property type="evidence" value="ECO:0007669"/>
    <property type="project" value="InterPro"/>
</dbReference>
<keyword evidence="4 6" id="KW-0378">Hydrolase</keyword>
<organism evidence="8 9">
    <name type="scientific">Candidatus Sungbacteria bacterium RIFCSPHIGHO2_01_FULL_50_25</name>
    <dbReference type="NCBI Taxonomy" id="1802265"/>
    <lineage>
        <taxon>Bacteria</taxon>
        <taxon>Candidatus Sungiibacteriota</taxon>
    </lineage>
</organism>
<dbReference type="PROSITE" id="PS00761">
    <property type="entry name" value="SPASE_I_3"/>
    <property type="match status" value="1"/>
</dbReference>
<dbReference type="EMBL" id="MHQD01000034">
    <property type="protein sequence ID" value="OGZ95421.1"/>
    <property type="molecule type" value="Genomic_DNA"/>
</dbReference>
<reference evidence="8 9" key="1">
    <citation type="journal article" date="2016" name="Nat. Commun.">
        <title>Thousands of microbial genomes shed light on interconnected biogeochemical processes in an aquifer system.</title>
        <authorList>
            <person name="Anantharaman K."/>
            <person name="Brown C.T."/>
            <person name="Hug L.A."/>
            <person name="Sharon I."/>
            <person name="Castelle C.J."/>
            <person name="Probst A.J."/>
            <person name="Thomas B.C."/>
            <person name="Singh A."/>
            <person name="Wilkins M.J."/>
            <person name="Karaoz U."/>
            <person name="Brodie E.L."/>
            <person name="Williams K.H."/>
            <person name="Hubbard S.S."/>
            <person name="Banfield J.F."/>
        </authorList>
    </citation>
    <scope>NUCLEOTIDE SEQUENCE [LARGE SCALE GENOMIC DNA]</scope>
</reference>
<dbReference type="Gene3D" id="2.10.109.10">
    <property type="entry name" value="Umud Fragment, subunit A"/>
    <property type="match status" value="1"/>
</dbReference>
<dbReference type="CDD" id="cd06530">
    <property type="entry name" value="S26_SPase_I"/>
    <property type="match status" value="1"/>
</dbReference>
<feature type="domain" description="Peptidase S26" evidence="7">
    <location>
        <begin position="3"/>
        <end position="160"/>
    </location>
</feature>
<name>A0A1G2KA58_9BACT</name>
<dbReference type="PANTHER" id="PTHR43390:SF1">
    <property type="entry name" value="CHLOROPLAST PROCESSING PEPTIDASE"/>
    <property type="match status" value="1"/>
</dbReference>
<evidence type="ECO:0000256" key="3">
    <source>
        <dbReference type="ARBA" id="ARBA00013208"/>
    </source>
</evidence>
<comment type="similarity">
    <text evidence="2 6">Belongs to the peptidase S26 family.</text>
</comment>
<dbReference type="Proteomes" id="UP000178574">
    <property type="component" value="Unassembled WGS sequence"/>
</dbReference>
<evidence type="ECO:0000256" key="1">
    <source>
        <dbReference type="ARBA" id="ARBA00000677"/>
    </source>
</evidence>
<evidence type="ECO:0000256" key="6">
    <source>
        <dbReference type="RuleBase" id="RU362042"/>
    </source>
</evidence>
<dbReference type="EC" id="3.4.21.89" evidence="3 6"/>
<proteinExistence type="inferred from homology"/>
<feature type="active site" evidence="5">
    <location>
        <position position="72"/>
    </location>
</feature>
<dbReference type="InterPro" id="IPR019758">
    <property type="entry name" value="Pept_S26A_signal_pept_1_CS"/>
</dbReference>
<protein>
    <recommendedName>
        <fullName evidence="3 6">Signal peptidase I</fullName>
        <ecNumber evidence="3 6">3.4.21.89</ecNumber>
    </recommendedName>
</protein>
<dbReference type="PROSITE" id="PS00760">
    <property type="entry name" value="SPASE_I_2"/>
    <property type="match status" value="1"/>
</dbReference>